<sequence length="206" mass="21641">MTQPVPAAGRPVRRSRLGFFALLLALVANFALLGCGSSAPAPAAAPASSSPAAAALAKSEPVSVDVPSIDAHSSLVPLGLNADKTVQVPPVDQPLQAGWYRYGPMPGEVGPAVVLGHIDGNHQKGIFWRLHEVKKGDEVVVGRKDGSKATFTVTRVDQIAKKTFPTEAVYGDTTDAQIRLITCGGAFDREAHSYLDNIIVYGTLDT</sequence>
<evidence type="ECO:0000256" key="3">
    <source>
        <dbReference type="SAM" id="SignalP"/>
    </source>
</evidence>
<proteinExistence type="predicted"/>
<gene>
    <name evidence="4" type="ORF">BJY18_002747</name>
</gene>
<dbReference type="NCBIfam" id="NF033748">
    <property type="entry name" value="class_F_sortase"/>
    <property type="match status" value="1"/>
</dbReference>
<dbReference type="Pfam" id="PF04203">
    <property type="entry name" value="Sortase"/>
    <property type="match status" value="1"/>
</dbReference>
<dbReference type="GO" id="GO:0016787">
    <property type="term" value="F:hydrolase activity"/>
    <property type="evidence" value="ECO:0007669"/>
    <property type="project" value="UniProtKB-KW"/>
</dbReference>
<keyword evidence="3" id="KW-0732">Signal</keyword>
<evidence type="ECO:0000313" key="5">
    <source>
        <dbReference type="Proteomes" id="UP000581769"/>
    </source>
</evidence>
<evidence type="ECO:0000256" key="1">
    <source>
        <dbReference type="ARBA" id="ARBA00022801"/>
    </source>
</evidence>
<feature type="signal peptide" evidence="3">
    <location>
        <begin position="1"/>
        <end position="43"/>
    </location>
</feature>
<feature type="active site" description="Acyl-thioester intermediate" evidence="2">
    <location>
        <position position="183"/>
    </location>
</feature>
<dbReference type="Proteomes" id="UP000581769">
    <property type="component" value="Unassembled WGS sequence"/>
</dbReference>
<feature type="chain" id="PRO_5032728149" evidence="3">
    <location>
        <begin position="44"/>
        <end position="206"/>
    </location>
</feature>
<dbReference type="EMBL" id="JACHMG010000001">
    <property type="protein sequence ID" value="MBB4685262.1"/>
    <property type="molecule type" value="Genomic_DNA"/>
</dbReference>
<evidence type="ECO:0000256" key="2">
    <source>
        <dbReference type="PIRSR" id="PIRSR605754-1"/>
    </source>
</evidence>
<reference evidence="4 5" key="1">
    <citation type="submission" date="2020-08" db="EMBL/GenBank/DDBJ databases">
        <title>Sequencing the genomes of 1000 actinobacteria strains.</title>
        <authorList>
            <person name="Klenk H.-P."/>
        </authorList>
    </citation>
    <scope>NUCLEOTIDE SEQUENCE [LARGE SCALE GENOMIC DNA]</scope>
    <source>
        <strain evidence="4 5">DSM 45859</strain>
    </source>
</reference>
<dbReference type="InterPro" id="IPR023365">
    <property type="entry name" value="Sortase_dom-sf"/>
</dbReference>
<dbReference type="SUPFAM" id="SSF63817">
    <property type="entry name" value="Sortase"/>
    <property type="match status" value="1"/>
</dbReference>
<protein>
    <submittedName>
        <fullName evidence="4">Sortase (Surface protein transpeptidase)</fullName>
    </submittedName>
</protein>
<comment type="caution">
    <text evidence="4">The sequence shown here is derived from an EMBL/GenBank/DDBJ whole genome shotgun (WGS) entry which is preliminary data.</text>
</comment>
<dbReference type="InterPro" id="IPR042001">
    <property type="entry name" value="Sortase_F"/>
</dbReference>
<feature type="active site" description="Proton donor/acceptor" evidence="2">
    <location>
        <position position="117"/>
    </location>
</feature>
<keyword evidence="5" id="KW-1185">Reference proteome</keyword>
<organism evidence="4 5">
    <name type="scientific">Amycolatopsis jiangsuensis</name>
    <dbReference type="NCBI Taxonomy" id="1181879"/>
    <lineage>
        <taxon>Bacteria</taxon>
        <taxon>Bacillati</taxon>
        <taxon>Actinomycetota</taxon>
        <taxon>Actinomycetes</taxon>
        <taxon>Pseudonocardiales</taxon>
        <taxon>Pseudonocardiaceae</taxon>
        <taxon>Amycolatopsis</taxon>
    </lineage>
</organism>
<dbReference type="CDD" id="cd05829">
    <property type="entry name" value="Sortase_F"/>
    <property type="match status" value="1"/>
</dbReference>
<keyword evidence="1" id="KW-0378">Hydrolase</keyword>
<dbReference type="AlphaFoldDB" id="A0A840IVN5"/>
<name>A0A840IVN5_9PSEU</name>
<dbReference type="Gene3D" id="2.40.260.10">
    <property type="entry name" value="Sortase"/>
    <property type="match status" value="1"/>
</dbReference>
<accession>A0A840IVN5</accession>
<evidence type="ECO:0000313" key="4">
    <source>
        <dbReference type="EMBL" id="MBB4685262.1"/>
    </source>
</evidence>
<dbReference type="InterPro" id="IPR005754">
    <property type="entry name" value="Sortase"/>
</dbReference>